<dbReference type="GO" id="GO:0008233">
    <property type="term" value="F:peptidase activity"/>
    <property type="evidence" value="ECO:0007669"/>
    <property type="project" value="UniProtKB-KW"/>
</dbReference>
<dbReference type="FunFam" id="3.60.20.30:FF:000001">
    <property type="entry name" value="Isoaspartyl peptidase/L-asparaginase"/>
    <property type="match status" value="1"/>
</dbReference>
<evidence type="ECO:0000313" key="9">
    <source>
        <dbReference type="EMBL" id="GLR15508.1"/>
    </source>
</evidence>
<keyword evidence="8" id="KW-0732">Signal</keyword>
<keyword evidence="10" id="KW-1185">Reference proteome</keyword>
<organism evidence="9 10">
    <name type="scientific">Portibacter lacus</name>
    <dbReference type="NCBI Taxonomy" id="1099794"/>
    <lineage>
        <taxon>Bacteria</taxon>
        <taxon>Pseudomonadati</taxon>
        <taxon>Bacteroidota</taxon>
        <taxon>Saprospiria</taxon>
        <taxon>Saprospirales</taxon>
        <taxon>Haliscomenobacteraceae</taxon>
        <taxon>Portibacter</taxon>
    </lineage>
</organism>
<evidence type="ECO:0000313" key="10">
    <source>
        <dbReference type="Proteomes" id="UP001156666"/>
    </source>
</evidence>
<keyword evidence="3" id="KW-0068">Autocatalytic cleavage</keyword>
<feature type="binding site" evidence="6">
    <location>
        <begin position="238"/>
        <end position="241"/>
    </location>
    <ligand>
        <name>substrate</name>
    </ligand>
</feature>
<dbReference type="InterPro" id="IPR029055">
    <property type="entry name" value="Ntn_hydrolases_N"/>
</dbReference>
<keyword evidence="1" id="KW-0645">Protease</keyword>
<dbReference type="RefSeq" id="WP_235292400.1">
    <property type="nucleotide sequence ID" value="NZ_BSOH01000001.1"/>
</dbReference>
<feature type="binding site" evidence="6">
    <location>
        <begin position="261"/>
        <end position="264"/>
    </location>
    <ligand>
        <name>substrate</name>
    </ligand>
</feature>
<dbReference type="AlphaFoldDB" id="A0AA37WBY3"/>
<protein>
    <recommendedName>
        <fullName evidence="4">Isoaspartyl peptidase</fullName>
    </recommendedName>
</protein>
<reference evidence="9" key="1">
    <citation type="journal article" date="2014" name="Int. J. Syst. Evol. Microbiol.">
        <title>Complete genome sequence of Corynebacterium casei LMG S-19264T (=DSM 44701T), isolated from a smear-ripened cheese.</title>
        <authorList>
            <consortium name="US DOE Joint Genome Institute (JGI-PGF)"/>
            <person name="Walter F."/>
            <person name="Albersmeier A."/>
            <person name="Kalinowski J."/>
            <person name="Ruckert C."/>
        </authorList>
    </citation>
    <scope>NUCLEOTIDE SEQUENCE</scope>
    <source>
        <strain evidence="9">NBRC 108769</strain>
    </source>
</reference>
<dbReference type="GO" id="GO:0016811">
    <property type="term" value="F:hydrolase activity, acting on carbon-nitrogen (but not peptide) bonds, in linear amides"/>
    <property type="evidence" value="ECO:0007669"/>
    <property type="project" value="UniProtKB-ARBA"/>
</dbReference>
<evidence type="ECO:0000256" key="4">
    <source>
        <dbReference type="ARBA" id="ARBA00069124"/>
    </source>
</evidence>
<dbReference type="SUPFAM" id="SSF56235">
    <property type="entry name" value="N-terminal nucleophile aminohydrolases (Ntn hydrolases)"/>
    <property type="match status" value="1"/>
</dbReference>
<sequence length="344" mass="37093">MRKFLVLLLVLPFLTFSCEQQETNVVAADKKERPEYAMVIHGGAGTILKANMSEEKDAEYRKALSDALEIGENILKNGGSSIDAVQKTINFMENSPLFNAGKGAVFTNAGINEMDASIMYGKDQNAGAIGGVTNIKNPINAARAVMEKSEHVMLSGKGAEEFAKVQGLEIVDPSYFRTENRLKALERAKAKEMELGLEIQDLNGDYKYGTVGAVALDKDGNLCAGTSTGGMTNKRYNRIGDAPIIGAGTFADNASCGVSSTGHGEFFIRYTVARDIAAMMEYKGVSLEEAGNYIINEKLVEKGGSGGVVALDKDGNISMPFNSEGMYRGYVKPNENVVKIYKNE</sequence>
<evidence type="ECO:0000256" key="7">
    <source>
        <dbReference type="PIRSR" id="PIRSR600246-3"/>
    </source>
</evidence>
<evidence type="ECO:0000256" key="8">
    <source>
        <dbReference type="SAM" id="SignalP"/>
    </source>
</evidence>
<dbReference type="Proteomes" id="UP001156666">
    <property type="component" value="Unassembled WGS sequence"/>
</dbReference>
<dbReference type="PROSITE" id="PS51257">
    <property type="entry name" value="PROKAR_LIPOPROTEIN"/>
    <property type="match status" value="1"/>
</dbReference>
<evidence type="ECO:0000256" key="6">
    <source>
        <dbReference type="PIRSR" id="PIRSR600246-2"/>
    </source>
</evidence>
<evidence type="ECO:0000256" key="5">
    <source>
        <dbReference type="PIRSR" id="PIRSR600246-1"/>
    </source>
</evidence>
<dbReference type="InterPro" id="IPR000246">
    <property type="entry name" value="Peptidase_T2"/>
</dbReference>
<reference evidence="9" key="2">
    <citation type="submission" date="2023-01" db="EMBL/GenBank/DDBJ databases">
        <title>Draft genome sequence of Portibacter lacus strain NBRC 108769.</title>
        <authorList>
            <person name="Sun Q."/>
            <person name="Mori K."/>
        </authorList>
    </citation>
    <scope>NUCLEOTIDE SEQUENCE</scope>
    <source>
        <strain evidence="9">NBRC 108769</strain>
    </source>
</reference>
<dbReference type="PANTHER" id="PTHR10188">
    <property type="entry name" value="L-ASPARAGINASE"/>
    <property type="match status" value="1"/>
</dbReference>
<comment type="caution">
    <text evidence="9">The sequence shown here is derived from an EMBL/GenBank/DDBJ whole genome shotgun (WGS) entry which is preliminary data.</text>
</comment>
<name>A0AA37WBY3_9BACT</name>
<dbReference type="PANTHER" id="PTHR10188:SF6">
    <property type="entry name" value="N(4)-(BETA-N-ACETYLGLUCOSAMINYL)-L-ASPARAGINASE"/>
    <property type="match status" value="1"/>
</dbReference>
<feature type="site" description="Cleavage; by autolysis" evidence="7">
    <location>
        <begin position="209"/>
        <end position="210"/>
    </location>
</feature>
<dbReference type="Pfam" id="PF01112">
    <property type="entry name" value="Asparaginase_2"/>
    <property type="match status" value="1"/>
</dbReference>
<accession>A0AA37WBY3</accession>
<dbReference type="GO" id="GO:0006508">
    <property type="term" value="P:proteolysis"/>
    <property type="evidence" value="ECO:0007669"/>
    <property type="project" value="UniProtKB-KW"/>
</dbReference>
<feature type="active site" description="Nucleophile" evidence="5">
    <location>
        <position position="210"/>
    </location>
</feature>
<proteinExistence type="predicted"/>
<feature type="chain" id="PRO_5041250929" description="Isoaspartyl peptidase" evidence="8">
    <location>
        <begin position="21"/>
        <end position="344"/>
    </location>
</feature>
<evidence type="ECO:0000256" key="1">
    <source>
        <dbReference type="ARBA" id="ARBA00022670"/>
    </source>
</evidence>
<dbReference type="Gene3D" id="3.60.20.30">
    <property type="entry name" value="(Glycosyl)asparaginase"/>
    <property type="match status" value="1"/>
</dbReference>
<feature type="signal peptide" evidence="8">
    <location>
        <begin position="1"/>
        <end position="20"/>
    </location>
</feature>
<dbReference type="EMBL" id="BSOH01000001">
    <property type="protein sequence ID" value="GLR15508.1"/>
    <property type="molecule type" value="Genomic_DNA"/>
</dbReference>
<evidence type="ECO:0000256" key="3">
    <source>
        <dbReference type="ARBA" id="ARBA00022813"/>
    </source>
</evidence>
<evidence type="ECO:0000256" key="2">
    <source>
        <dbReference type="ARBA" id="ARBA00022801"/>
    </source>
</evidence>
<dbReference type="CDD" id="cd04701">
    <property type="entry name" value="Asparaginase_2"/>
    <property type="match status" value="1"/>
</dbReference>
<keyword evidence="2" id="KW-0378">Hydrolase</keyword>
<gene>
    <name evidence="9" type="primary">iaaA</name>
    <name evidence="9" type="ORF">GCM10007940_01230</name>
</gene>